<name>A0AAW0Y2X1_CHEQU</name>
<dbReference type="PROSITE" id="PS50922">
    <property type="entry name" value="TLC"/>
    <property type="match status" value="1"/>
</dbReference>
<feature type="domain" description="TLC" evidence="7">
    <location>
        <begin position="39"/>
        <end position="256"/>
    </location>
</feature>
<evidence type="ECO:0000256" key="1">
    <source>
        <dbReference type="ARBA" id="ARBA00004141"/>
    </source>
</evidence>
<dbReference type="PANTHER" id="PTHR13439:SF66">
    <property type="entry name" value="BCDNA.GH12326"/>
    <property type="match status" value="1"/>
</dbReference>
<evidence type="ECO:0000256" key="5">
    <source>
        <dbReference type="PROSITE-ProRule" id="PRU00205"/>
    </source>
</evidence>
<dbReference type="GO" id="GO:0016020">
    <property type="term" value="C:membrane"/>
    <property type="evidence" value="ECO:0007669"/>
    <property type="project" value="UniProtKB-SubCell"/>
</dbReference>
<proteinExistence type="predicted"/>
<dbReference type="EMBL" id="JARKIK010000006">
    <property type="protein sequence ID" value="KAK8751153.1"/>
    <property type="molecule type" value="Genomic_DNA"/>
</dbReference>
<comment type="caution">
    <text evidence="8">The sequence shown here is derived from an EMBL/GenBank/DDBJ whole genome shotgun (WGS) entry which is preliminary data.</text>
</comment>
<evidence type="ECO:0000256" key="3">
    <source>
        <dbReference type="ARBA" id="ARBA00022989"/>
    </source>
</evidence>
<keyword evidence="3 6" id="KW-1133">Transmembrane helix</keyword>
<dbReference type="GO" id="GO:0005783">
    <property type="term" value="C:endoplasmic reticulum"/>
    <property type="evidence" value="ECO:0007669"/>
    <property type="project" value="TreeGrafter"/>
</dbReference>
<feature type="transmembrane region" description="Helical" evidence="6">
    <location>
        <begin position="80"/>
        <end position="99"/>
    </location>
</feature>
<keyword evidence="4 5" id="KW-0472">Membrane</keyword>
<evidence type="ECO:0000256" key="2">
    <source>
        <dbReference type="ARBA" id="ARBA00022692"/>
    </source>
</evidence>
<feature type="transmembrane region" description="Helical" evidence="6">
    <location>
        <begin position="12"/>
        <end position="33"/>
    </location>
</feature>
<evidence type="ECO:0000313" key="9">
    <source>
        <dbReference type="Proteomes" id="UP001445076"/>
    </source>
</evidence>
<feature type="transmembrane region" description="Helical" evidence="6">
    <location>
        <begin position="150"/>
        <end position="171"/>
    </location>
</feature>
<keyword evidence="2 5" id="KW-0812">Transmembrane</keyword>
<sequence length="266" mass="29660">MEAEETQLLLGIYALVAWFSLYLLIAGVLRMWAAHLPYAHRALITESCVSGVQGVACASVGVATVIACRRDVMGEKFAPAVYYAFIGMAYFVYDLWAMYRSHIAKLSEPEYTVAGVVSYVKKHLLMIVHHLTIVIVFFPTMVYYSPMGHFFLGSFFCTELSTPFVNARVILSRFGYKNSKVYVVNGVLMMIVFLICRIALFPVMYIAYLSQQTTASSHIDALLSIPLTCHLSCLLVLLPQIYWFGLMVKGAVIVLKAGSSEADKDD</sequence>
<dbReference type="SMART" id="SM00724">
    <property type="entry name" value="TLC"/>
    <property type="match status" value="1"/>
</dbReference>
<dbReference type="PANTHER" id="PTHR13439">
    <property type="entry name" value="CT120 PROTEIN"/>
    <property type="match status" value="1"/>
</dbReference>
<protein>
    <recommendedName>
        <fullName evidence="7">TLC domain-containing protein</fullName>
    </recommendedName>
</protein>
<gene>
    <name evidence="8" type="ORF">OTU49_013245</name>
</gene>
<dbReference type="AlphaFoldDB" id="A0AAW0Y2X1"/>
<reference evidence="8 9" key="1">
    <citation type="journal article" date="2024" name="BMC Genomics">
        <title>Genome assembly of redclaw crayfish (Cherax quadricarinatus) provides insights into its immune adaptation and hypoxia tolerance.</title>
        <authorList>
            <person name="Liu Z."/>
            <person name="Zheng J."/>
            <person name="Li H."/>
            <person name="Fang K."/>
            <person name="Wang S."/>
            <person name="He J."/>
            <person name="Zhou D."/>
            <person name="Weng S."/>
            <person name="Chi M."/>
            <person name="Gu Z."/>
            <person name="He J."/>
            <person name="Li F."/>
            <person name="Wang M."/>
        </authorList>
    </citation>
    <scope>NUCLEOTIDE SEQUENCE [LARGE SCALE GENOMIC DNA]</scope>
    <source>
        <strain evidence="8">ZL_2023a</strain>
    </source>
</reference>
<keyword evidence="9" id="KW-1185">Reference proteome</keyword>
<evidence type="ECO:0000313" key="8">
    <source>
        <dbReference type="EMBL" id="KAK8751153.1"/>
    </source>
</evidence>
<evidence type="ECO:0000256" key="6">
    <source>
        <dbReference type="SAM" id="Phobius"/>
    </source>
</evidence>
<organism evidence="8 9">
    <name type="scientific">Cherax quadricarinatus</name>
    <name type="common">Australian red claw crayfish</name>
    <dbReference type="NCBI Taxonomy" id="27406"/>
    <lineage>
        <taxon>Eukaryota</taxon>
        <taxon>Metazoa</taxon>
        <taxon>Ecdysozoa</taxon>
        <taxon>Arthropoda</taxon>
        <taxon>Crustacea</taxon>
        <taxon>Multicrustacea</taxon>
        <taxon>Malacostraca</taxon>
        <taxon>Eumalacostraca</taxon>
        <taxon>Eucarida</taxon>
        <taxon>Decapoda</taxon>
        <taxon>Pleocyemata</taxon>
        <taxon>Astacidea</taxon>
        <taxon>Parastacoidea</taxon>
        <taxon>Parastacidae</taxon>
        <taxon>Cherax</taxon>
    </lineage>
</organism>
<dbReference type="InterPro" id="IPR050846">
    <property type="entry name" value="TLCD"/>
</dbReference>
<evidence type="ECO:0000256" key="4">
    <source>
        <dbReference type="ARBA" id="ARBA00023136"/>
    </source>
</evidence>
<dbReference type="Proteomes" id="UP001445076">
    <property type="component" value="Unassembled WGS sequence"/>
</dbReference>
<accession>A0AAW0Y2X1</accession>
<feature type="transmembrane region" description="Helical" evidence="6">
    <location>
        <begin position="124"/>
        <end position="144"/>
    </location>
</feature>
<dbReference type="Pfam" id="PF03798">
    <property type="entry name" value="TRAM_LAG1_CLN8"/>
    <property type="match status" value="1"/>
</dbReference>
<feature type="transmembrane region" description="Helical" evidence="6">
    <location>
        <begin position="183"/>
        <end position="209"/>
    </location>
</feature>
<dbReference type="InterPro" id="IPR006634">
    <property type="entry name" value="TLC-dom"/>
</dbReference>
<dbReference type="GO" id="GO:0055088">
    <property type="term" value="P:lipid homeostasis"/>
    <property type="evidence" value="ECO:0007669"/>
    <property type="project" value="TreeGrafter"/>
</dbReference>
<evidence type="ECO:0000259" key="7">
    <source>
        <dbReference type="PROSITE" id="PS50922"/>
    </source>
</evidence>
<comment type="subcellular location">
    <subcellularLocation>
        <location evidence="1">Membrane</location>
        <topology evidence="1">Multi-pass membrane protein</topology>
    </subcellularLocation>
</comment>
<feature type="transmembrane region" description="Helical" evidence="6">
    <location>
        <begin position="221"/>
        <end position="246"/>
    </location>
</feature>